<sequence>MEVESSSVDEDEINQLLTQREVPAMCKHLANYTFAHGIESRAMLVFATKIRNTLNSSLRQTSITKVASHYRLNETQLQISKQSRKLLVLLKRTNDSKESRGTNVQE</sequence>
<organism evidence="1 2">
    <name type="scientific">Hyaloperonospora arabidopsidis (strain Emoy2)</name>
    <name type="common">Downy mildew agent</name>
    <name type="synonym">Peronospora arabidopsidis</name>
    <dbReference type="NCBI Taxonomy" id="559515"/>
    <lineage>
        <taxon>Eukaryota</taxon>
        <taxon>Sar</taxon>
        <taxon>Stramenopiles</taxon>
        <taxon>Oomycota</taxon>
        <taxon>Peronosporomycetes</taxon>
        <taxon>Peronosporales</taxon>
        <taxon>Peronosporaceae</taxon>
        <taxon>Hyaloperonospora</taxon>
    </lineage>
</organism>
<dbReference type="VEuPathDB" id="FungiDB:HpaG801629"/>
<name>M4B5S9_HYAAE</name>
<reference evidence="2" key="1">
    <citation type="journal article" date="2010" name="Science">
        <title>Signatures of adaptation to obligate biotrophy in the Hyaloperonospora arabidopsidis genome.</title>
        <authorList>
            <person name="Baxter L."/>
            <person name="Tripathy S."/>
            <person name="Ishaque N."/>
            <person name="Boot N."/>
            <person name="Cabral A."/>
            <person name="Kemen E."/>
            <person name="Thines M."/>
            <person name="Ah-Fong A."/>
            <person name="Anderson R."/>
            <person name="Badejoko W."/>
            <person name="Bittner-Eddy P."/>
            <person name="Boore J.L."/>
            <person name="Chibucos M.C."/>
            <person name="Coates M."/>
            <person name="Dehal P."/>
            <person name="Delehaunty K."/>
            <person name="Dong S."/>
            <person name="Downton P."/>
            <person name="Dumas B."/>
            <person name="Fabro G."/>
            <person name="Fronick C."/>
            <person name="Fuerstenberg S.I."/>
            <person name="Fulton L."/>
            <person name="Gaulin E."/>
            <person name="Govers F."/>
            <person name="Hughes L."/>
            <person name="Humphray S."/>
            <person name="Jiang R.H."/>
            <person name="Judelson H."/>
            <person name="Kamoun S."/>
            <person name="Kyung K."/>
            <person name="Meijer H."/>
            <person name="Minx P."/>
            <person name="Morris P."/>
            <person name="Nelson J."/>
            <person name="Phuntumart V."/>
            <person name="Qutob D."/>
            <person name="Rehmany A."/>
            <person name="Rougon-Cardoso A."/>
            <person name="Ryden P."/>
            <person name="Torto-Alalibo T."/>
            <person name="Studholme D."/>
            <person name="Wang Y."/>
            <person name="Win J."/>
            <person name="Wood J."/>
            <person name="Clifton S.W."/>
            <person name="Rogers J."/>
            <person name="Van den Ackerveken G."/>
            <person name="Jones J.D."/>
            <person name="McDowell J.M."/>
            <person name="Beynon J."/>
            <person name="Tyler B.M."/>
        </authorList>
    </citation>
    <scope>NUCLEOTIDE SEQUENCE [LARGE SCALE GENOMIC DNA]</scope>
    <source>
        <strain evidence="2">Emoy2</strain>
    </source>
</reference>
<accession>M4B5S9</accession>
<dbReference type="Proteomes" id="UP000011713">
    <property type="component" value="Unassembled WGS sequence"/>
</dbReference>
<evidence type="ECO:0000313" key="1">
    <source>
        <dbReference type="EnsemblProtists" id="HpaP801629"/>
    </source>
</evidence>
<dbReference type="EMBL" id="JH598461">
    <property type="status" value="NOT_ANNOTATED_CDS"/>
    <property type="molecule type" value="Genomic_DNA"/>
</dbReference>
<protein>
    <submittedName>
        <fullName evidence="1">Uncharacterized protein</fullName>
    </submittedName>
</protein>
<dbReference type="AlphaFoldDB" id="M4B5S9"/>
<proteinExistence type="predicted"/>
<reference evidence="1" key="2">
    <citation type="submission" date="2015-06" db="UniProtKB">
        <authorList>
            <consortium name="EnsemblProtists"/>
        </authorList>
    </citation>
    <scope>IDENTIFICATION</scope>
    <source>
        <strain evidence="1">Emoy2</strain>
    </source>
</reference>
<dbReference type="HOGENOM" id="CLU_2228374_0_0_1"/>
<keyword evidence="2" id="KW-1185">Reference proteome</keyword>
<dbReference type="EnsemblProtists" id="HpaT801629">
    <property type="protein sequence ID" value="HpaP801629"/>
    <property type="gene ID" value="HpaG801629"/>
</dbReference>
<evidence type="ECO:0000313" key="2">
    <source>
        <dbReference type="Proteomes" id="UP000011713"/>
    </source>
</evidence>
<dbReference type="InParanoid" id="M4B5S9"/>